<keyword evidence="10" id="KW-1185">Reference proteome</keyword>
<evidence type="ECO:0000256" key="4">
    <source>
        <dbReference type="ARBA" id="ARBA00022857"/>
    </source>
</evidence>
<protein>
    <recommendedName>
        <fullName evidence="7">Gamma-glutamyl phosphate reductase</fullName>
        <shortName evidence="7">GPR</shortName>
        <ecNumber evidence="7">1.2.1.41</ecNumber>
    </recommendedName>
    <alternativeName>
        <fullName evidence="7">Glutamate-5-semialdehyde dehydrogenase</fullName>
    </alternativeName>
    <alternativeName>
        <fullName evidence="7">Glutamyl-gamma-semialdehyde dehydrogenase</fullName>
        <shortName evidence="7">GSA dehydrogenase</shortName>
    </alternativeName>
</protein>
<comment type="pathway">
    <text evidence="1 7">Amino-acid biosynthesis; L-proline biosynthesis; L-glutamate 5-semialdehyde from L-glutamate: step 2/2.</text>
</comment>
<feature type="domain" description="Aldehyde dehydrogenase" evidence="8">
    <location>
        <begin position="13"/>
        <end position="286"/>
    </location>
</feature>
<dbReference type="RefSeq" id="WP_092116199.1">
    <property type="nucleotide sequence ID" value="NZ_FMXO01000001.1"/>
</dbReference>
<comment type="subcellular location">
    <subcellularLocation>
        <location evidence="7">Cytoplasm</location>
    </subcellularLocation>
</comment>
<dbReference type="InterPro" id="IPR016162">
    <property type="entry name" value="Ald_DH_N"/>
</dbReference>
<dbReference type="CDD" id="cd07079">
    <property type="entry name" value="ALDH_F18-19_ProA-GPR"/>
    <property type="match status" value="1"/>
</dbReference>
<dbReference type="SUPFAM" id="SSF53720">
    <property type="entry name" value="ALDH-like"/>
    <property type="match status" value="1"/>
</dbReference>
<dbReference type="InterPro" id="IPR012134">
    <property type="entry name" value="Glu-5-SA_DH"/>
</dbReference>
<evidence type="ECO:0000313" key="9">
    <source>
        <dbReference type="EMBL" id="SDB03260.1"/>
    </source>
</evidence>
<keyword evidence="4 7" id="KW-0521">NADP</keyword>
<dbReference type="Proteomes" id="UP000198771">
    <property type="component" value="Unassembled WGS sequence"/>
</dbReference>
<dbReference type="PANTHER" id="PTHR11063">
    <property type="entry name" value="GLUTAMATE SEMIALDEHYDE DEHYDROGENASE"/>
    <property type="match status" value="1"/>
</dbReference>
<dbReference type="FunFam" id="3.40.309.10:FF:000006">
    <property type="entry name" value="Gamma-glutamyl phosphate reductase"/>
    <property type="match status" value="1"/>
</dbReference>
<name>A0A1G6A4M5_9BACT</name>
<evidence type="ECO:0000256" key="6">
    <source>
        <dbReference type="ARBA" id="ARBA00049024"/>
    </source>
</evidence>
<evidence type="ECO:0000259" key="8">
    <source>
        <dbReference type="Pfam" id="PF00171"/>
    </source>
</evidence>
<comment type="function">
    <text evidence="7">Catalyzes the NADPH-dependent reduction of L-glutamate 5-phosphate into L-glutamate 5-semialdehyde and phosphate. The product spontaneously undergoes cyclization to form 1-pyrroline-5-carboxylate.</text>
</comment>
<dbReference type="InterPro" id="IPR000965">
    <property type="entry name" value="GPR_dom"/>
</dbReference>
<accession>A0A1G6A4M5</accession>
<dbReference type="GO" id="GO:0055129">
    <property type="term" value="P:L-proline biosynthetic process"/>
    <property type="evidence" value="ECO:0007669"/>
    <property type="project" value="UniProtKB-UniRule"/>
</dbReference>
<dbReference type="UniPathway" id="UPA00098">
    <property type="reaction ID" value="UER00360"/>
</dbReference>
<dbReference type="EMBL" id="FMXO01000001">
    <property type="protein sequence ID" value="SDB03260.1"/>
    <property type="molecule type" value="Genomic_DNA"/>
</dbReference>
<keyword evidence="7" id="KW-0963">Cytoplasm</keyword>
<evidence type="ECO:0000256" key="2">
    <source>
        <dbReference type="ARBA" id="ARBA00022605"/>
    </source>
</evidence>
<dbReference type="GO" id="GO:0005737">
    <property type="term" value="C:cytoplasm"/>
    <property type="evidence" value="ECO:0007669"/>
    <property type="project" value="UniProtKB-SubCell"/>
</dbReference>
<evidence type="ECO:0000256" key="7">
    <source>
        <dbReference type="HAMAP-Rule" id="MF_00412"/>
    </source>
</evidence>
<organism evidence="9 10">
    <name type="scientific">Desulfonatronum thiosulfatophilum</name>
    <dbReference type="NCBI Taxonomy" id="617002"/>
    <lineage>
        <taxon>Bacteria</taxon>
        <taxon>Pseudomonadati</taxon>
        <taxon>Thermodesulfobacteriota</taxon>
        <taxon>Desulfovibrionia</taxon>
        <taxon>Desulfovibrionales</taxon>
        <taxon>Desulfonatronaceae</taxon>
        <taxon>Desulfonatronum</taxon>
    </lineage>
</organism>
<dbReference type="Gene3D" id="3.40.605.10">
    <property type="entry name" value="Aldehyde Dehydrogenase, Chain A, domain 1"/>
    <property type="match status" value="1"/>
</dbReference>
<keyword evidence="3 7" id="KW-0641">Proline biosynthesis</keyword>
<dbReference type="NCBIfam" id="NF001221">
    <property type="entry name" value="PRK00197.1"/>
    <property type="match status" value="1"/>
</dbReference>
<gene>
    <name evidence="7" type="primary">proA</name>
    <name evidence="9" type="ORF">SAMN05660653_00140</name>
</gene>
<dbReference type="AlphaFoldDB" id="A0A1G6A4M5"/>
<evidence type="ECO:0000256" key="3">
    <source>
        <dbReference type="ARBA" id="ARBA00022650"/>
    </source>
</evidence>
<dbReference type="HAMAP" id="MF_00412">
    <property type="entry name" value="ProA"/>
    <property type="match status" value="1"/>
</dbReference>
<sequence length="421" mass="45578">MTGELHGQMLNLAKEARQASRILVAVRGSQKNAALRELAQRLQTQADQVLAANQRDVDAALSAGLDAARVDRLRITGSTIEGMAQACLEVMAQADPVGEIESMWQRPNGLQFGRMRIPLGVVMMIFESRPNVTIEAAILTLKAGNAAILRGGSEAFHSNQALAALIADSLEAAGLPRAAVQLVPVTDREAVSHLLKLDEFIDVVIPRGGESLIRAVSEQATMPVLKHYKGVCHAYVDQDADRDKALEIVFNSKVQRCGVCNALECLLVHEAEAEAFLPRVAQRLAESGVRFKCCSRSLPLMGVHAEAAEEEDWGREFLALVLAVRVVRDMDQALEHIAAYGSNHTEAILTRDHDRAMRFLREADASLVLVNASTRFNDGGQIGLGAEIGISTSKLHAYGPMGVRELTGLKFIGLGQGQVRE</sequence>
<evidence type="ECO:0000313" key="10">
    <source>
        <dbReference type="Proteomes" id="UP000198771"/>
    </source>
</evidence>
<dbReference type="GO" id="GO:0050661">
    <property type="term" value="F:NADP binding"/>
    <property type="evidence" value="ECO:0007669"/>
    <property type="project" value="InterPro"/>
</dbReference>
<dbReference type="NCBIfam" id="TIGR00407">
    <property type="entry name" value="proA"/>
    <property type="match status" value="1"/>
</dbReference>
<evidence type="ECO:0000256" key="5">
    <source>
        <dbReference type="ARBA" id="ARBA00023002"/>
    </source>
</evidence>
<keyword evidence="2 7" id="KW-0028">Amino-acid biosynthesis</keyword>
<dbReference type="Gene3D" id="3.40.309.10">
    <property type="entry name" value="Aldehyde Dehydrogenase, Chain A, domain 2"/>
    <property type="match status" value="1"/>
</dbReference>
<dbReference type="PIRSF" id="PIRSF000151">
    <property type="entry name" value="GPR"/>
    <property type="match status" value="1"/>
</dbReference>
<dbReference type="InterPro" id="IPR015590">
    <property type="entry name" value="Aldehyde_DH_dom"/>
</dbReference>
<dbReference type="PANTHER" id="PTHR11063:SF8">
    <property type="entry name" value="DELTA-1-PYRROLINE-5-CARBOXYLATE SYNTHASE"/>
    <property type="match status" value="1"/>
</dbReference>
<dbReference type="STRING" id="617002.SAMN05660653_00140"/>
<dbReference type="EC" id="1.2.1.41" evidence="7"/>
<reference evidence="9 10" key="1">
    <citation type="submission" date="2016-10" db="EMBL/GenBank/DDBJ databases">
        <authorList>
            <person name="de Groot N.N."/>
        </authorList>
    </citation>
    <scope>NUCLEOTIDE SEQUENCE [LARGE SCALE GENOMIC DNA]</scope>
    <source>
        <strain evidence="9 10">ASO4-2</strain>
    </source>
</reference>
<dbReference type="InterPro" id="IPR020593">
    <property type="entry name" value="G-glutamylP_reductase_CS"/>
</dbReference>
<keyword evidence="5 7" id="KW-0560">Oxidoreductase</keyword>
<dbReference type="OrthoDB" id="9809970at2"/>
<proteinExistence type="inferred from homology"/>
<dbReference type="PROSITE" id="PS01223">
    <property type="entry name" value="PROA"/>
    <property type="match status" value="1"/>
</dbReference>
<dbReference type="Pfam" id="PF00171">
    <property type="entry name" value="Aldedh"/>
    <property type="match status" value="1"/>
</dbReference>
<dbReference type="InterPro" id="IPR016163">
    <property type="entry name" value="Ald_DH_C"/>
</dbReference>
<comment type="catalytic activity">
    <reaction evidence="6 7">
        <text>L-glutamate 5-semialdehyde + phosphate + NADP(+) = L-glutamyl 5-phosphate + NADPH + H(+)</text>
        <dbReference type="Rhea" id="RHEA:19541"/>
        <dbReference type="ChEBI" id="CHEBI:15378"/>
        <dbReference type="ChEBI" id="CHEBI:43474"/>
        <dbReference type="ChEBI" id="CHEBI:57783"/>
        <dbReference type="ChEBI" id="CHEBI:58066"/>
        <dbReference type="ChEBI" id="CHEBI:58274"/>
        <dbReference type="ChEBI" id="CHEBI:58349"/>
        <dbReference type="EC" id="1.2.1.41"/>
    </reaction>
</comment>
<evidence type="ECO:0000256" key="1">
    <source>
        <dbReference type="ARBA" id="ARBA00004985"/>
    </source>
</evidence>
<dbReference type="InterPro" id="IPR016161">
    <property type="entry name" value="Ald_DH/histidinol_DH"/>
</dbReference>
<dbReference type="GO" id="GO:0004350">
    <property type="term" value="F:glutamate-5-semialdehyde dehydrogenase activity"/>
    <property type="evidence" value="ECO:0007669"/>
    <property type="project" value="UniProtKB-UniRule"/>
</dbReference>
<comment type="similarity">
    <text evidence="7">Belongs to the gamma-glutamyl phosphate reductase family.</text>
</comment>